<dbReference type="GO" id="GO:0019005">
    <property type="term" value="C:SCF ubiquitin ligase complex"/>
    <property type="evidence" value="ECO:0007669"/>
    <property type="project" value="TreeGrafter"/>
</dbReference>
<feature type="region of interest" description="Disordered" evidence="2">
    <location>
        <begin position="1150"/>
        <end position="1279"/>
    </location>
</feature>
<dbReference type="SUPFAM" id="SSF52047">
    <property type="entry name" value="RNI-like"/>
    <property type="match status" value="2"/>
</dbReference>
<protein>
    <recommendedName>
        <fullName evidence="7">F-box domain-containing protein</fullName>
    </recommendedName>
</protein>
<dbReference type="PANTHER" id="PTHR13318:SF190">
    <property type="entry name" value="PARTNER OF PAIRED, ISOFORM B"/>
    <property type="match status" value="1"/>
</dbReference>
<feature type="region of interest" description="Disordered" evidence="2">
    <location>
        <begin position="580"/>
        <end position="604"/>
    </location>
</feature>
<reference evidence="5" key="2">
    <citation type="journal article" date="2019" name="IMA Fungus">
        <title>Genome sequencing and comparison of five Tilletia species to identify candidate genes for the detection of regulated species infecting wheat.</title>
        <authorList>
            <person name="Nguyen H.D.T."/>
            <person name="Sultana T."/>
            <person name="Kesanakurti P."/>
            <person name="Hambleton S."/>
        </authorList>
    </citation>
    <scope>NUCLEOTIDE SEQUENCE</scope>
    <source>
        <strain evidence="5">DAOMC 236422</strain>
    </source>
</reference>
<dbReference type="InterPro" id="IPR032675">
    <property type="entry name" value="LRR_dom_sf"/>
</dbReference>
<evidence type="ECO:0000256" key="2">
    <source>
        <dbReference type="SAM" id="MobiDB-lite"/>
    </source>
</evidence>
<feature type="region of interest" description="Disordered" evidence="2">
    <location>
        <begin position="1445"/>
        <end position="1509"/>
    </location>
</feature>
<evidence type="ECO:0000256" key="1">
    <source>
        <dbReference type="SAM" id="Coils"/>
    </source>
</evidence>
<gene>
    <name evidence="5" type="ORF">A4X09_0g1973</name>
</gene>
<reference evidence="5" key="1">
    <citation type="submission" date="2016-04" db="EMBL/GenBank/DDBJ databases">
        <authorList>
            <person name="Nguyen H.D."/>
            <person name="Samba Siva P."/>
            <person name="Cullis J."/>
            <person name="Levesque C.A."/>
            <person name="Hambleton S."/>
        </authorList>
    </citation>
    <scope>NUCLEOTIDE SEQUENCE</scope>
    <source>
        <strain evidence="5">DAOMC 236422</strain>
    </source>
</reference>
<feature type="compositionally biased region" description="Gly residues" evidence="2">
    <location>
        <begin position="1487"/>
        <end position="1509"/>
    </location>
</feature>
<dbReference type="InterPro" id="IPR036047">
    <property type="entry name" value="F-box-like_dom_sf"/>
</dbReference>
<dbReference type="Gene3D" id="3.80.10.10">
    <property type="entry name" value="Ribonuclease Inhibitor"/>
    <property type="match status" value="2"/>
</dbReference>
<dbReference type="InterPro" id="IPR006553">
    <property type="entry name" value="Leu-rich_rpt_Cys-con_subtyp"/>
</dbReference>
<feature type="region of interest" description="Disordered" evidence="2">
    <location>
        <begin position="737"/>
        <end position="829"/>
    </location>
</feature>
<feature type="compositionally biased region" description="Polar residues" evidence="2">
    <location>
        <begin position="1368"/>
        <end position="1391"/>
    </location>
</feature>
<name>A0A8X7NAP2_9BASI</name>
<feature type="domain" description="F-box/LRR-repeat protein 15-like leucin rich repeat" evidence="4">
    <location>
        <begin position="386"/>
        <end position="537"/>
    </location>
</feature>
<dbReference type="SMART" id="SM00367">
    <property type="entry name" value="LRR_CC"/>
    <property type="match status" value="11"/>
</dbReference>
<dbReference type="Pfam" id="PF25372">
    <property type="entry name" value="DUF7885"/>
    <property type="match status" value="2"/>
</dbReference>
<feature type="region of interest" description="Disordered" evidence="2">
    <location>
        <begin position="1343"/>
        <end position="1424"/>
    </location>
</feature>
<evidence type="ECO:0000259" key="4">
    <source>
        <dbReference type="Pfam" id="PF25372"/>
    </source>
</evidence>
<feature type="compositionally biased region" description="Acidic residues" evidence="2">
    <location>
        <begin position="46"/>
        <end position="68"/>
    </location>
</feature>
<feature type="coiled-coil region" evidence="1">
    <location>
        <begin position="1070"/>
        <end position="1101"/>
    </location>
</feature>
<evidence type="ECO:0000259" key="3">
    <source>
        <dbReference type="Pfam" id="PF12937"/>
    </source>
</evidence>
<feature type="compositionally biased region" description="Polar residues" evidence="2">
    <location>
        <begin position="333"/>
        <end position="349"/>
    </location>
</feature>
<feature type="compositionally biased region" description="Basic residues" evidence="2">
    <location>
        <begin position="745"/>
        <end position="768"/>
    </location>
</feature>
<feature type="compositionally biased region" description="Low complexity" evidence="2">
    <location>
        <begin position="1465"/>
        <end position="1486"/>
    </location>
</feature>
<accession>A0A8X7NAP2</accession>
<evidence type="ECO:0008006" key="7">
    <source>
        <dbReference type="Google" id="ProtNLM"/>
    </source>
</evidence>
<feature type="domain" description="F-box" evidence="3">
    <location>
        <begin position="180"/>
        <end position="226"/>
    </location>
</feature>
<feature type="compositionally biased region" description="Polar residues" evidence="2">
    <location>
        <begin position="113"/>
        <end position="129"/>
    </location>
</feature>
<sequence>MDIDSITPGAPRPDPLASSLALAQQQQQPLNLPPPSPSSTSQSAIADEDVDAELDEEDEKDDPEDEFADITRGATSAAGGVFDHPPASSGPVPAARAVAASPNPRSALRTRTDTSTTLPGSGTFSGGLTQAQTPAQLTSFASSSASSSSSGAMVVASGSGSSAARIGATQPAAAVTGLSSRLPAEILNYILRFVATDPRDLARCLRVNQLWLRCGVELLWHRPTLRNIGTFHSLLRTLQPAGEAVGLKHLPARITVEHVTSSRRGARRERSADLDDEDDVDDDEEVDDAEQVAGGEATDPPTRDATPQPTYEPASPMDLSEPAPSSSASSTSDQGFSRPSSAANTNVTEPDQDYNRRQPTFHYEQFVRRLNFAVFAKDVTDDYLRWVAVCDRLERLTIAGCSEITDVGLCAILPHTPNLVAIDLTDVDKITDVTLRAIAQHCPKVQGINLSGCKAITGDGLADLARACKYLRRVKLCKCPLITDAGIKTLVRSCPLLLELDLLDAVELGDEGIAEMWRTSRHMRELRFAGIKKLTDAAFPDPAGRPPAAAGMTPLSFGSNPSVRVGNALAIPPLLNLSGDGSSGGRNVPGTAPLGGSSGGMFSPGTQSPLLGTADATTLLDRRHRSASPSPRGRAPPINSLLDSVAASSSSMSVDRMGIVSPARLSAAGDDEEDVEIDVDGEQGGAGAGSAIEAMRSAGQIGSVDTTGLNAITAADAAALHQQLVHHQARNLNAVHAAQQGGSSHSRHHHHHHHHPHRHHNHHHHHARDQHGHQHSSAPGSTSASRSGSHHGSGVGGGVGGGGGVGVGGGSSGHGGTGGGAGNNDPTPAEILSSASPLYRPFATRLFEQLRIIDLTSCSHLTDAAVEGIIANTPRIRNLVLNKCSGLTDRSAMAIARLGKNLHHLHLGHVQRITDRGVTAFARSCTRLRYIDLAYCSELTDQSLFEIAAHLPRLRRIGLVKVNNLTDAAIIRLVEKHTCLERIHLSYCDNITADAVFRLLTKLTKLTHLSLTGVASFRNSELQRFCREPPDSYNEQQRQNFCVYSGPGVRELRHYLQGLQQEFGAVVLTLDEAVRKVQERKEEAARLREVEEARMRELTEEEMAQMQAEMGAELNAEQMARSSHAWAAIQAVHAARAAQIAQLRAQMHGQVAPGLPPGHGPYSHHAAQQLQQQMGHHGPGFQSNFPGPLPSWVSGLPGSHPAHLTAAHAHAHAHAQAHGQGLAPSPASMAAVGQGSAAGLNSPGAGSSVGTLSTGSLGPTAGPSSNPAGGGGGGPASTTDYHRAIAASMQDRHMRIAHQRALAAASMVVHRNGPGSQQAESPQVVAQAQALLAAYPSYLASQAAGASSSTPPGPSGSGGPPVFSVGGNSQMDGSAPSSTMAVVAGGSNTNHGLNIGNLSSGGNGSGSGSGSGSSTTPGAGGLSSEDMRIAAVLSNYEQTMARFRPAQQANSQAQRSLPDHDARVSALRASMAAAAAGSSSPTSGSTGPRGTGGSGSGGAGGSSAGRGQP</sequence>
<proteinExistence type="predicted"/>
<keyword evidence="6" id="KW-1185">Reference proteome</keyword>
<dbReference type="InterPro" id="IPR001810">
    <property type="entry name" value="F-box_dom"/>
</dbReference>
<dbReference type="GO" id="GO:0031146">
    <property type="term" value="P:SCF-dependent proteasomal ubiquitin-dependent protein catabolic process"/>
    <property type="evidence" value="ECO:0007669"/>
    <property type="project" value="TreeGrafter"/>
</dbReference>
<feature type="compositionally biased region" description="Gly residues" evidence="2">
    <location>
        <begin position="1399"/>
        <end position="1411"/>
    </location>
</feature>
<keyword evidence="1" id="KW-0175">Coiled coil</keyword>
<dbReference type="Proteomes" id="UP000078113">
    <property type="component" value="Unassembled WGS sequence"/>
</dbReference>
<feature type="compositionally biased region" description="Low complexity" evidence="2">
    <location>
        <begin position="775"/>
        <end position="790"/>
    </location>
</feature>
<feature type="compositionally biased region" description="Acidic residues" evidence="2">
    <location>
        <begin position="274"/>
        <end position="290"/>
    </location>
</feature>
<feature type="compositionally biased region" description="Low complexity" evidence="2">
    <location>
        <begin position="1244"/>
        <end position="1267"/>
    </location>
</feature>
<feature type="compositionally biased region" description="Gly residues" evidence="2">
    <location>
        <begin position="791"/>
        <end position="822"/>
    </location>
</feature>
<feature type="domain" description="F-box/LRR-repeat protein 15-like leucin rich repeat" evidence="4">
    <location>
        <begin position="889"/>
        <end position="1014"/>
    </location>
</feature>
<evidence type="ECO:0000313" key="5">
    <source>
        <dbReference type="EMBL" id="KAE8270376.1"/>
    </source>
</evidence>
<organism evidence="5 6">
    <name type="scientific">Tilletia walkeri</name>
    <dbReference type="NCBI Taxonomy" id="117179"/>
    <lineage>
        <taxon>Eukaryota</taxon>
        <taxon>Fungi</taxon>
        <taxon>Dikarya</taxon>
        <taxon>Basidiomycota</taxon>
        <taxon>Ustilaginomycotina</taxon>
        <taxon>Exobasidiomycetes</taxon>
        <taxon>Tilletiales</taxon>
        <taxon>Tilletiaceae</taxon>
        <taxon>Tilletia</taxon>
    </lineage>
</organism>
<feature type="compositionally biased region" description="Low complexity" evidence="2">
    <location>
        <begin position="85"/>
        <end position="107"/>
    </location>
</feature>
<feature type="compositionally biased region" description="Low complexity" evidence="2">
    <location>
        <begin position="15"/>
        <end position="30"/>
    </location>
</feature>
<comment type="caution">
    <text evidence="5">The sequence shown here is derived from an EMBL/GenBank/DDBJ whole genome shotgun (WGS) entry which is preliminary data.</text>
</comment>
<feature type="compositionally biased region" description="Low complexity" evidence="2">
    <location>
        <begin position="320"/>
        <end position="332"/>
    </location>
</feature>
<feature type="region of interest" description="Disordered" evidence="2">
    <location>
        <begin position="259"/>
        <end position="356"/>
    </location>
</feature>
<dbReference type="InterPro" id="IPR057207">
    <property type="entry name" value="FBXL15_LRR"/>
</dbReference>
<dbReference type="EMBL" id="LWDG02000053">
    <property type="protein sequence ID" value="KAE8270376.1"/>
    <property type="molecule type" value="Genomic_DNA"/>
</dbReference>
<dbReference type="PANTHER" id="PTHR13318">
    <property type="entry name" value="PARTNER OF PAIRED, ISOFORM B-RELATED"/>
    <property type="match status" value="1"/>
</dbReference>
<evidence type="ECO:0000313" key="6">
    <source>
        <dbReference type="Proteomes" id="UP000078113"/>
    </source>
</evidence>
<feature type="region of interest" description="Disordered" evidence="2">
    <location>
        <begin position="1"/>
        <end position="129"/>
    </location>
</feature>
<dbReference type="SUPFAM" id="SSF81383">
    <property type="entry name" value="F-box domain"/>
    <property type="match status" value="1"/>
</dbReference>
<dbReference type="Pfam" id="PF12937">
    <property type="entry name" value="F-box-like"/>
    <property type="match status" value="1"/>
</dbReference>